<dbReference type="PANTHER" id="PTHR35307:SF3">
    <property type="entry name" value="DUF4220 DOMAIN-CONTAINING PROTEIN"/>
    <property type="match status" value="1"/>
</dbReference>
<organism evidence="2 3">
    <name type="scientific">Linum tenue</name>
    <dbReference type="NCBI Taxonomy" id="586396"/>
    <lineage>
        <taxon>Eukaryota</taxon>
        <taxon>Viridiplantae</taxon>
        <taxon>Streptophyta</taxon>
        <taxon>Embryophyta</taxon>
        <taxon>Tracheophyta</taxon>
        <taxon>Spermatophyta</taxon>
        <taxon>Magnoliopsida</taxon>
        <taxon>eudicotyledons</taxon>
        <taxon>Gunneridae</taxon>
        <taxon>Pentapetalae</taxon>
        <taxon>rosids</taxon>
        <taxon>fabids</taxon>
        <taxon>Malpighiales</taxon>
        <taxon>Linaceae</taxon>
        <taxon>Linum</taxon>
    </lineage>
</organism>
<evidence type="ECO:0000256" key="1">
    <source>
        <dbReference type="SAM" id="Phobius"/>
    </source>
</evidence>
<gene>
    <name evidence="2" type="ORF">LITE_LOCUS41102</name>
</gene>
<dbReference type="EMBL" id="CAMGYJ010000009">
    <property type="protein sequence ID" value="CAI0500218.1"/>
    <property type="molecule type" value="Genomic_DNA"/>
</dbReference>
<evidence type="ECO:0000313" key="2">
    <source>
        <dbReference type="EMBL" id="CAI0500218.1"/>
    </source>
</evidence>
<feature type="transmembrane region" description="Helical" evidence="1">
    <location>
        <begin position="151"/>
        <end position="171"/>
    </location>
</feature>
<dbReference type="PANTHER" id="PTHR35307">
    <property type="entry name" value="PROTEIN, PUTATIVE-RELATED"/>
    <property type="match status" value="1"/>
</dbReference>
<feature type="transmembrane region" description="Helical" evidence="1">
    <location>
        <begin position="91"/>
        <end position="108"/>
    </location>
</feature>
<feature type="transmembrane region" description="Helical" evidence="1">
    <location>
        <begin position="50"/>
        <end position="71"/>
    </location>
</feature>
<dbReference type="AlphaFoldDB" id="A0AAV0Q138"/>
<comment type="caution">
    <text evidence="2">The sequence shown here is derived from an EMBL/GenBank/DDBJ whole genome shotgun (WGS) entry which is preliminary data.</text>
</comment>
<name>A0AAV0Q138_9ROSI</name>
<proteinExistence type="predicted"/>
<feature type="transmembrane region" description="Helical" evidence="1">
    <location>
        <begin position="270"/>
        <end position="295"/>
    </location>
</feature>
<sequence>MVGCSADGNLNEEMYTRPLPWIGLYVAAASLACAIAMAADLIHGIRNRRFWFPTKFFSINATSLTIITVAVKFSVDLNTPMPSRVDQLTKLSSGVLLCVVIANSMPSLGTVTNKEIMMNIIAFAILVITVFVNIAIQLITGVIYICWREHVAVMGLMLLMLIILGFSALAVPTTKTELEFKYKKRCDMAMQEGSKDMNRRTPEELKEDLMKFWIMAHTSSPQFVMGRSVTCTASGALCLLGAAVLGEAMLRSFFTPWSFEFCAGESDYKWSTTLVLISQTVAVVVGTVAPAVRWFTAVSFRCPRNGKKKSNNGGGGYFRVEKYWIQLLVEFKECPFIQIESKQLRKVAHDAKRRFFDTCIGAQIGIVMVCKLIQFISIFCAGRIVYVCDSCSKLKSLLPRNSISVEPGIERRTKDENKIDLSRFVLHLEGEDELVEMTMRKNCTATAHWLQKGRKRKPKHLTNLLRRASFAEGFKGVREFDCEQVCSLECNEPPHCWSLPIVTLTAIAVALPNVDTHSANQLIRSVHEGLVYVRLVEEHQDGREELSNVIRAAFHVWAGVDIYHKWCGVDLNELSLKSETTKEVLEGLAETGKNKLTEFRKSYPSQCPRETPSEWHAKALAANSMYRISSTILQNHHRDSTSSGERLFATLSVLISDILAACLTNLRPVIFCKCLKSTIEERKVSVREAVYLLGETEEIVKLLDKSTLSVVYCDKISSVGDWHSLHKASKPLAIIDHPALDDADLFNVGDTYLAID</sequence>
<dbReference type="Proteomes" id="UP001154282">
    <property type="component" value="Unassembled WGS sequence"/>
</dbReference>
<reference evidence="2" key="1">
    <citation type="submission" date="2022-08" db="EMBL/GenBank/DDBJ databases">
        <authorList>
            <person name="Gutierrez-Valencia J."/>
        </authorList>
    </citation>
    <scope>NUCLEOTIDE SEQUENCE</scope>
</reference>
<keyword evidence="1" id="KW-1133">Transmembrane helix</keyword>
<feature type="transmembrane region" description="Helical" evidence="1">
    <location>
        <begin position="120"/>
        <end position="145"/>
    </location>
</feature>
<feature type="transmembrane region" description="Helical" evidence="1">
    <location>
        <begin position="19"/>
        <end position="38"/>
    </location>
</feature>
<feature type="transmembrane region" description="Helical" evidence="1">
    <location>
        <begin position="362"/>
        <end position="386"/>
    </location>
</feature>
<evidence type="ECO:0000313" key="3">
    <source>
        <dbReference type="Proteomes" id="UP001154282"/>
    </source>
</evidence>
<protein>
    <submittedName>
        <fullName evidence="2">Uncharacterized protein</fullName>
    </submittedName>
</protein>
<keyword evidence="1" id="KW-0812">Transmembrane</keyword>
<feature type="transmembrane region" description="Helical" evidence="1">
    <location>
        <begin position="229"/>
        <end position="250"/>
    </location>
</feature>
<accession>A0AAV0Q138</accession>
<keyword evidence="3" id="KW-1185">Reference proteome</keyword>
<keyword evidence="1" id="KW-0472">Membrane</keyword>